<dbReference type="Proteomes" id="UP001390339">
    <property type="component" value="Unassembled WGS sequence"/>
</dbReference>
<keyword evidence="2" id="KW-1185">Reference proteome</keyword>
<reference evidence="1 2" key="1">
    <citation type="journal article" date="2024" name="IMA Fungus">
        <title>Apiospora arundinis, a panoply of carbohydrate-active enzymes and secondary metabolites.</title>
        <authorList>
            <person name="Sorensen T."/>
            <person name="Petersen C."/>
            <person name="Muurmann A.T."/>
            <person name="Christiansen J.V."/>
            <person name="Brundto M.L."/>
            <person name="Overgaard C.K."/>
            <person name="Boysen A.T."/>
            <person name="Wollenberg R.D."/>
            <person name="Larsen T.O."/>
            <person name="Sorensen J.L."/>
            <person name="Nielsen K.L."/>
            <person name="Sondergaard T.E."/>
        </authorList>
    </citation>
    <scope>NUCLEOTIDE SEQUENCE [LARGE SCALE GENOMIC DNA]</scope>
    <source>
        <strain evidence="1 2">AAU 773</strain>
    </source>
</reference>
<evidence type="ECO:0000313" key="1">
    <source>
        <dbReference type="EMBL" id="KAK8880223.1"/>
    </source>
</evidence>
<comment type="caution">
    <text evidence="1">The sequence shown here is derived from an EMBL/GenBank/DDBJ whole genome shotgun (WGS) entry which is preliminary data.</text>
</comment>
<protein>
    <submittedName>
        <fullName evidence="1">Uncharacterized protein</fullName>
    </submittedName>
</protein>
<organism evidence="1 2">
    <name type="scientific">Apiospora arundinis</name>
    <dbReference type="NCBI Taxonomy" id="335852"/>
    <lineage>
        <taxon>Eukaryota</taxon>
        <taxon>Fungi</taxon>
        <taxon>Dikarya</taxon>
        <taxon>Ascomycota</taxon>
        <taxon>Pezizomycotina</taxon>
        <taxon>Sordariomycetes</taxon>
        <taxon>Xylariomycetidae</taxon>
        <taxon>Amphisphaeriales</taxon>
        <taxon>Apiosporaceae</taxon>
        <taxon>Apiospora</taxon>
    </lineage>
</organism>
<evidence type="ECO:0000313" key="2">
    <source>
        <dbReference type="Proteomes" id="UP001390339"/>
    </source>
</evidence>
<name>A0ABR2JNA6_9PEZI</name>
<dbReference type="EMBL" id="JAPCWZ010000001">
    <property type="protein sequence ID" value="KAK8880223.1"/>
    <property type="molecule type" value="Genomic_DNA"/>
</dbReference>
<gene>
    <name evidence="1" type="ORF">PGQ11_001517</name>
</gene>
<accession>A0ABR2JNA6</accession>
<sequence length="379" mass="43004">MAYVTQMTSEIGVPGTTWYEGVKGHILDKFPKQTTKGLDQLMRQMEAVALDGLYQKGMPPSVSADCFRWNVAMVTWIEFFPDVPFPYKDEFPALHGVPICEQYVRYWWMKKKASSRYDGPKQTVCSSTETTPIEIRAALAQRVRPDSMIAIDACKSLKIPLPMIRQPEPLEFPLPTVRQPELCIGLSTEEALKKTLVEAASILGPEFTLSFSTGGGGDTTITFGLAPGVDHTDEEVISRARQPIDWLEDWWVNVLERDTNLLLHLQHLKRQRFMRPHENVQRRVRDSLKTIKYEEELGARMGDHEKLLAAIDQQEELDRAAESIASEVLAAQSGLANRAKALVDFVENGHRQVRILNREDRLRVVKQLLQRENAVAAPR</sequence>
<proteinExistence type="predicted"/>